<evidence type="ECO:0000313" key="1">
    <source>
        <dbReference type="EMBL" id="EOA84113.1"/>
    </source>
</evidence>
<reference evidence="1 2" key="1">
    <citation type="journal article" date="2012" name="PLoS Pathog.">
        <title>Diverse lifestyles and strategies of plant pathogenesis encoded in the genomes of eighteen Dothideomycetes fungi.</title>
        <authorList>
            <person name="Ohm R.A."/>
            <person name="Feau N."/>
            <person name="Henrissat B."/>
            <person name="Schoch C.L."/>
            <person name="Horwitz B.A."/>
            <person name="Barry K.W."/>
            <person name="Condon B.J."/>
            <person name="Copeland A.C."/>
            <person name="Dhillon B."/>
            <person name="Glaser F."/>
            <person name="Hesse C.N."/>
            <person name="Kosti I."/>
            <person name="LaButti K."/>
            <person name="Lindquist E.A."/>
            <person name="Lucas S."/>
            <person name="Salamov A.A."/>
            <person name="Bradshaw R.E."/>
            <person name="Ciuffetti L."/>
            <person name="Hamelin R.C."/>
            <person name="Kema G.H.J."/>
            <person name="Lawrence C."/>
            <person name="Scott J.A."/>
            <person name="Spatafora J.W."/>
            <person name="Turgeon B.G."/>
            <person name="de Wit P.J.G.M."/>
            <person name="Zhong S."/>
            <person name="Goodwin S.B."/>
            <person name="Grigoriev I.V."/>
        </authorList>
    </citation>
    <scope>NUCLEOTIDE SEQUENCE [LARGE SCALE GENOMIC DNA]</scope>
    <source>
        <strain evidence="2">28A</strain>
    </source>
</reference>
<sequence length="392" mass="44264">MGGLVFANTLTESGKPITTPRLPVELYKALCAKYQCILETLFQRVVIPRDAPAKKDFGDIDYLVEGLRPPNNTNDIWEVVRRALKADAHLLRGGSASYAVPHPETVGAHVQVDLELSVGDGTPESAELFEWTRFMKGDSDLLQIIGVTHRPLGLTCTDQGLHVRVPEVEPYHKRKASLFLTRDPEKAMEFYGLDVAKYWAGFADMDDLFDWACGGRFFSSEMFDGRVEKHNDRARQGKRPMYRKFVEEYMPSHADKGAGNAWTREQVLEEAIKVFGKRAEYDAIMEEHHVKTAEEELWKEIKAVVPAENNSLALALKGLRRWVTFDDGQPVITPEPNLEEPLTWSKFVSPDIKSTVLAWVQDNWKEVKSLERARANASKQAAKSVPEQVAQP</sequence>
<dbReference type="RefSeq" id="XP_008028504.1">
    <property type="nucleotide sequence ID" value="XM_008030313.1"/>
</dbReference>
<gene>
    <name evidence="1" type="ORF">SETTUDRAFT_164391</name>
</gene>
<accession>R0JSR9</accession>
<dbReference type="STRING" id="671987.R0JSR9"/>
<dbReference type="Proteomes" id="UP000016935">
    <property type="component" value="Unassembled WGS sequence"/>
</dbReference>
<dbReference type="HOGENOM" id="CLU_032494_2_1_1"/>
<name>R0JSR9_EXST2</name>
<evidence type="ECO:0000313" key="2">
    <source>
        <dbReference type="Proteomes" id="UP000016935"/>
    </source>
</evidence>
<protein>
    <submittedName>
        <fullName evidence="1">Uncharacterized protein</fullName>
    </submittedName>
</protein>
<dbReference type="eggNOG" id="ENOG502S1AX">
    <property type="taxonomic scope" value="Eukaryota"/>
</dbReference>
<proteinExistence type="predicted"/>
<dbReference type="OrthoDB" id="4708870at2759"/>
<keyword evidence="2" id="KW-1185">Reference proteome</keyword>
<dbReference type="AlphaFoldDB" id="R0JSR9"/>
<organism evidence="1 2">
    <name type="scientific">Exserohilum turcicum (strain 28A)</name>
    <name type="common">Northern leaf blight fungus</name>
    <name type="synonym">Setosphaeria turcica</name>
    <dbReference type="NCBI Taxonomy" id="671987"/>
    <lineage>
        <taxon>Eukaryota</taxon>
        <taxon>Fungi</taxon>
        <taxon>Dikarya</taxon>
        <taxon>Ascomycota</taxon>
        <taxon>Pezizomycotina</taxon>
        <taxon>Dothideomycetes</taxon>
        <taxon>Pleosporomycetidae</taxon>
        <taxon>Pleosporales</taxon>
        <taxon>Pleosporineae</taxon>
        <taxon>Pleosporaceae</taxon>
        <taxon>Exserohilum</taxon>
    </lineage>
</organism>
<reference evidence="1 2" key="2">
    <citation type="journal article" date="2013" name="PLoS Genet.">
        <title>Comparative genome structure, secondary metabolite, and effector coding capacity across Cochliobolus pathogens.</title>
        <authorList>
            <person name="Condon B.J."/>
            <person name="Leng Y."/>
            <person name="Wu D."/>
            <person name="Bushley K.E."/>
            <person name="Ohm R.A."/>
            <person name="Otillar R."/>
            <person name="Martin J."/>
            <person name="Schackwitz W."/>
            <person name="Grimwood J."/>
            <person name="MohdZainudin N."/>
            <person name="Xue C."/>
            <person name="Wang R."/>
            <person name="Manning V.A."/>
            <person name="Dhillon B."/>
            <person name="Tu Z.J."/>
            <person name="Steffenson B.J."/>
            <person name="Salamov A."/>
            <person name="Sun H."/>
            <person name="Lowry S."/>
            <person name="LaButti K."/>
            <person name="Han J."/>
            <person name="Copeland A."/>
            <person name="Lindquist E."/>
            <person name="Barry K."/>
            <person name="Schmutz J."/>
            <person name="Baker S.E."/>
            <person name="Ciuffetti L.M."/>
            <person name="Grigoriev I.V."/>
            <person name="Zhong S."/>
            <person name="Turgeon B.G."/>
        </authorList>
    </citation>
    <scope>NUCLEOTIDE SEQUENCE [LARGE SCALE GENOMIC DNA]</scope>
    <source>
        <strain evidence="2">28A</strain>
    </source>
</reference>
<dbReference type="EMBL" id="KB908814">
    <property type="protein sequence ID" value="EOA84113.1"/>
    <property type="molecule type" value="Genomic_DNA"/>
</dbReference>
<dbReference type="GeneID" id="19399114"/>